<feature type="transmembrane region" description="Helical" evidence="1">
    <location>
        <begin position="101"/>
        <end position="120"/>
    </location>
</feature>
<gene>
    <name evidence="2" type="ordered locus">Acid345_0014</name>
</gene>
<evidence type="ECO:0000313" key="2">
    <source>
        <dbReference type="EMBL" id="ABF39019.1"/>
    </source>
</evidence>
<dbReference type="EnsemblBacteria" id="ABF39019">
    <property type="protein sequence ID" value="ABF39019"/>
    <property type="gene ID" value="Acid345_0014"/>
</dbReference>
<feature type="transmembrane region" description="Helical" evidence="1">
    <location>
        <begin position="76"/>
        <end position="95"/>
    </location>
</feature>
<dbReference type="PROSITE" id="PS51257">
    <property type="entry name" value="PROKAR_LIPOPROTEIN"/>
    <property type="match status" value="1"/>
</dbReference>
<dbReference type="EMBL" id="CP000360">
    <property type="protein sequence ID" value="ABF39019.1"/>
    <property type="molecule type" value="Genomic_DNA"/>
</dbReference>
<feature type="transmembrane region" description="Helical" evidence="1">
    <location>
        <begin position="41"/>
        <end position="64"/>
    </location>
</feature>
<dbReference type="RefSeq" id="WP_011520821.1">
    <property type="nucleotide sequence ID" value="NC_008009.1"/>
</dbReference>
<organism evidence="2 3">
    <name type="scientific">Koribacter versatilis (strain Ellin345)</name>
    <dbReference type="NCBI Taxonomy" id="204669"/>
    <lineage>
        <taxon>Bacteria</taxon>
        <taxon>Pseudomonadati</taxon>
        <taxon>Acidobacteriota</taxon>
        <taxon>Terriglobia</taxon>
        <taxon>Terriglobales</taxon>
        <taxon>Candidatus Korobacteraceae</taxon>
        <taxon>Candidatus Korobacter</taxon>
    </lineage>
</organism>
<accession>Q1IVT1</accession>
<reference evidence="2 3" key="1">
    <citation type="journal article" date="2009" name="Appl. Environ. Microbiol.">
        <title>Three genomes from the phylum Acidobacteria provide insight into the lifestyles of these microorganisms in soils.</title>
        <authorList>
            <person name="Ward N.L."/>
            <person name="Challacombe J.F."/>
            <person name="Janssen P.H."/>
            <person name="Henrissat B."/>
            <person name="Coutinho P.M."/>
            <person name="Wu M."/>
            <person name="Xie G."/>
            <person name="Haft D.H."/>
            <person name="Sait M."/>
            <person name="Badger J."/>
            <person name="Barabote R.D."/>
            <person name="Bradley B."/>
            <person name="Brettin T.S."/>
            <person name="Brinkac L.M."/>
            <person name="Bruce D."/>
            <person name="Creasy T."/>
            <person name="Daugherty S.C."/>
            <person name="Davidsen T.M."/>
            <person name="DeBoy R.T."/>
            <person name="Detter J.C."/>
            <person name="Dodson R.J."/>
            <person name="Durkin A.S."/>
            <person name="Ganapathy A."/>
            <person name="Gwinn-Giglio M."/>
            <person name="Han C.S."/>
            <person name="Khouri H."/>
            <person name="Kiss H."/>
            <person name="Kothari S.P."/>
            <person name="Madupu R."/>
            <person name="Nelson K.E."/>
            <person name="Nelson W.C."/>
            <person name="Paulsen I."/>
            <person name="Penn K."/>
            <person name="Ren Q."/>
            <person name="Rosovitz M.J."/>
            <person name="Selengut J.D."/>
            <person name="Shrivastava S."/>
            <person name="Sullivan S.A."/>
            <person name="Tapia R."/>
            <person name="Thompson L.S."/>
            <person name="Watkins K.L."/>
            <person name="Yang Q."/>
            <person name="Yu C."/>
            <person name="Zafar N."/>
            <person name="Zhou L."/>
            <person name="Kuske C.R."/>
        </authorList>
    </citation>
    <scope>NUCLEOTIDE SEQUENCE [LARGE SCALE GENOMIC DNA]</scope>
    <source>
        <strain evidence="2 3">Ellin345</strain>
    </source>
</reference>
<sequence>MKRPVGVVLLSVLFSSLAGVVAALIAFGCWAAHIGHLTNGPLFIGGMAELTLGFMTFGFISYGLWDLDEDARWATFSIFAGPAGLAMILGISTLSRDLVDGIIAMTLAGLLAVPAIYLQLRPIRKHFAELILIDLHV</sequence>
<proteinExistence type="predicted"/>
<dbReference type="AlphaFoldDB" id="Q1IVT1"/>
<evidence type="ECO:0000313" key="3">
    <source>
        <dbReference type="Proteomes" id="UP000002432"/>
    </source>
</evidence>
<keyword evidence="1" id="KW-1133">Transmembrane helix</keyword>
<keyword evidence="1" id="KW-0472">Membrane</keyword>
<keyword evidence="1" id="KW-0812">Transmembrane</keyword>
<name>Q1IVT1_KORVE</name>
<dbReference type="HOGENOM" id="CLU_1862538_0_0_0"/>
<keyword evidence="3" id="KW-1185">Reference proteome</keyword>
<dbReference type="Proteomes" id="UP000002432">
    <property type="component" value="Chromosome"/>
</dbReference>
<protein>
    <submittedName>
        <fullName evidence="2">Uncharacterized protein</fullName>
    </submittedName>
</protein>
<evidence type="ECO:0000256" key="1">
    <source>
        <dbReference type="SAM" id="Phobius"/>
    </source>
</evidence>
<dbReference type="KEGG" id="aba:Acid345_0014"/>